<proteinExistence type="predicted"/>
<accession>A0A6J5N4B6</accession>
<evidence type="ECO:0000313" key="1">
    <source>
        <dbReference type="EMBL" id="CAB4153602.1"/>
    </source>
</evidence>
<sequence length="51" mass="6038">MENYIVIKSFFKADEKKDYNVGDIVELSKDDAERFLRNELVEKQKSVKAKK</sequence>
<reference evidence="1" key="1">
    <citation type="submission" date="2020-04" db="EMBL/GenBank/DDBJ databases">
        <authorList>
            <person name="Chiriac C."/>
            <person name="Salcher M."/>
            <person name="Ghai R."/>
            <person name="Kavagutti S V."/>
        </authorList>
    </citation>
    <scope>NUCLEOTIDE SEQUENCE</scope>
</reference>
<protein>
    <submittedName>
        <fullName evidence="1">Uncharacterized protein</fullName>
    </submittedName>
</protein>
<organism evidence="1">
    <name type="scientific">uncultured Caudovirales phage</name>
    <dbReference type="NCBI Taxonomy" id="2100421"/>
    <lineage>
        <taxon>Viruses</taxon>
        <taxon>Duplodnaviria</taxon>
        <taxon>Heunggongvirae</taxon>
        <taxon>Uroviricota</taxon>
        <taxon>Caudoviricetes</taxon>
        <taxon>Peduoviridae</taxon>
        <taxon>Maltschvirus</taxon>
        <taxon>Maltschvirus maltsch</taxon>
    </lineage>
</organism>
<dbReference type="EMBL" id="LR796595">
    <property type="protein sequence ID" value="CAB4153602.1"/>
    <property type="molecule type" value="Genomic_DNA"/>
</dbReference>
<name>A0A6J5N4B6_9CAUD</name>
<gene>
    <name evidence="1" type="ORF">UFOVP638_11</name>
</gene>